<dbReference type="PANTHER" id="PTHR22807:SF16">
    <property type="entry name" value="SAM-DEPENDENT MTASE RSMB_NOP-TYPE DOMAIN-CONTAINING PROTEIN"/>
    <property type="match status" value="1"/>
</dbReference>
<evidence type="ECO:0000259" key="7">
    <source>
        <dbReference type="PROSITE" id="PS51686"/>
    </source>
</evidence>
<accession>A0AAD3CS03</accession>
<evidence type="ECO:0000256" key="4">
    <source>
        <dbReference type="ARBA" id="ARBA00022884"/>
    </source>
</evidence>
<evidence type="ECO:0000313" key="8">
    <source>
        <dbReference type="EMBL" id="GFH50833.1"/>
    </source>
</evidence>
<sequence>MASSKPILSDELRKHYEENGVAKIDSFLNESANVTQKSDDSIPETTRFVRLNPRFDRKQSLELLKREVENVGEVVEVPWLPDNFGFYAIHSSFSLASSESFSSGKVYGMDVSSGAAVAVLLMNVFDVSKKYDDSTDSISNIRVLDLCCAPCLKTCAIADILEEKVGISSTVVGVDISEKRLQLGRNIIRKYHIDCDTSGRKDDIEPSNITIRLFNTDGTTFGSTLSREKDIQSLVFDSNVAKEQQSNAGKRKRQNKSAKAREKKMLKTVSASVFKADNEKSVDSTKDEGKSLDLCIDQFDYVLVDAECSTDGALRHLQHKVIQSTKNNVPLDDKVANNSKLTDPTKIKELVGLQKKLIKSGFRLLKQGGTMIYSTCSMDQEQNENVVRTLLQEFKGQVEIVPLSFDDISENMICEGNLQGTIRFRPSTTNDLFGGGFFMAKLRRIK</sequence>
<keyword evidence="4 5" id="KW-0694">RNA-binding</keyword>
<evidence type="ECO:0000313" key="9">
    <source>
        <dbReference type="Proteomes" id="UP001054902"/>
    </source>
</evidence>
<feature type="region of interest" description="Disordered" evidence="6">
    <location>
        <begin position="244"/>
        <end position="263"/>
    </location>
</feature>
<dbReference type="GO" id="GO:0001510">
    <property type="term" value="P:RNA methylation"/>
    <property type="evidence" value="ECO:0007669"/>
    <property type="project" value="InterPro"/>
</dbReference>
<dbReference type="PROSITE" id="PS51686">
    <property type="entry name" value="SAM_MT_RSMB_NOP"/>
    <property type="match status" value="1"/>
</dbReference>
<dbReference type="InterPro" id="IPR029063">
    <property type="entry name" value="SAM-dependent_MTases_sf"/>
</dbReference>
<dbReference type="SUPFAM" id="SSF53335">
    <property type="entry name" value="S-adenosyl-L-methionine-dependent methyltransferases"/>
    <property type="match status" value="1"/>
</dbReference>
<dbReference type="InterPro" id="IPR049560">
    <property type="entry name" value="MeTrfase_RsmB-F_NOP2_cat"/>
</dbReference>
<dbReference type="GO" id="GO:0003723">
    <property type="term" value="F:RNA binding"/>
    <property type="evidence" value="ECO:0007669"/>
    <property type="project" value="UniProtKB-UniRule"/>
</dbReference>
<keyword evidence="3 5" id="KW-0949">S-adenosyl-L-methionine</keyword>
<dbReference type="PRINTS" id="PR02008">
    <property type="entry name" value="RCMTFAMILY"/>
</dbReference>
<keyword evidence="1 5" id="KW-0489">Methyltransferase</keyword>
<evidence type="ECO:0000256" key="5">
    <source>
        <dbReference type="PROSITE-ProRule" id="PRU01023"/>
    </source>
</evidence>
<dbReference type="Pfam" id="PF01189">
    <property type="entry name" value="Methyltr_RsmB-F"/>
    <property type="match status" value="1"/>
</dbReference>
<feature type="compositionally biased region" description="Basic residues" evidence="6">
    <location>
        <begin position="249"/>
        <end position="258"/>
    </location>
</feature>
<comment type="caution">
    <text evidence="8">The sequence shown here is derived from an EMBL/GenBank/DDBJ whole genome shotgun (WGS) entry which is preliminary data.</text>
</comment>
<dbReference type="PANTHER" id="PTHR22807">
    <property type="entry name" value="NOP2 YEAST -RELATED NOL1/NOP2/FMU SUN DOMAIN-CONTAINING"/>
    <property type="match status" value="1"/>
</dbReference>
<evidence type="ECO:0000256" key="3">
    <source>
        <dbReference type="ARBA" id="ARBA00022691"/>
    </source>
</evidence>
<comment type="caution">
    <text evidence="5">Lacks conserved residue(s) required for the propagation of feature annotation.</text>
</comment>
<reference evidence="8 9" key="1">
    <citation type="journal article" date="2021" name="Sci. Rep.">
        <title>The genome of the diatom Chaetoceros tenuissimus carries an ancient integrated fragment of an extant virus.</title>
        <authorList>
            <person name="Hongo Y."/>
            <person name="Kimura K."/>
            <person name="Takaki Y."/>
            <person name="Yoshida Y."/>
            <person name="Baba S."/>
            <person name="Kobayashi G."/>
            <person name="Nagasaki K."/>
            <person name="Hano T."/>
            <person name="Tomaru Y."/>
        </authorList>
    </citation>
    <scope>NUCLEOTIDE SEQUENCE [LARGE SCALE GENOMIC DNA]</scope>
    <source>
        <strain evidence="8 9">NIES-3715</strain>
    </source>
</reference>
<dbReference type="GO" id="GO:0008173">
    <property type="term" value="F:RNA methyltransferase activity"/>
    <property type="evidence" value="ECO:0007669"/>
    <property type="project" value="InterPro"/>
</dbReference>
<dbReference type="InterPro" id="IPR023267">
    <property type="entry name" value="RCMT"/>
</dbReference>
<name>A0AAD3CS03_9STRA</name>
<evidence type="ECO:0000256" key="6">
    <source>
        <dbReference type="SAM" id="MobiDB-lite"/>
    </source>
</evidence>
<gene>
    <name evidence="8" type="ORF">CTEN210_07309</name>
</gene>
<dbReference type="InterPro" id="IPR001678">
    <property type="entry name" value="MeTrfase_RsmB-F_NOP2_dom"/>
</dbReference>
<organism evidence="8 9">
    <name type="scientific">Chaetoceros tenuissimus</name>
    <dbReference type="NCBI Taxonomy" id="426638"/>
    <lineage>
        <taxon>Eukaryota</taxon>
        <taxon>Sar</taxon>
        <taxon>Stramenopiles</taxon>
        <taxon>Ochrophyta</taxon>
        <taxon>Bacillariophyta</taxon>
        <taxon>Coscinodiscophyceae</taxon>
        <taxon>Chaetocerotophycidae</taxon>
        <taxon>Chaetocerotales</taxon>
        <taxon>Chaetocerotaceae</taxon>
        <taxon>Chaetoceros</taxon>
    </lineage>
</organism>
<comment type="similarity">
    <text evidence="5">Belongs to the class I-like SAM-binding methyltransferase superfamily. RsmB/NOP family.</text>
</comment>
<dbReference type="Gene3D" id="3.40.50.150">
    <property type="entry name" value="Vaccinia Virus protein VP39"/>
    <property type="match status" value="1"/>
</dbReference>
<evidence type="ECO:0000256" key="1">
    <source>
        <dbReference type="ARBA" id="ARBA00022603"/>
    </source>
</evidence>
<dbReference type="AlphaFoldDB" id="A0AAD3CS03"/>
<keyword evidence="9" id="KW-1185">Reference proteome</keyword>
<keyword evidence="2 5" id="KW-0808">Transferase</keyword>
<feature type="domain" description="SAM-dependent MTase RsmB/NOP-type" evidence="7">
    <location>
        <begin position="299"/>
        <end position="445"/>
    </location>
</feature>
<dbReference type="Proteomes" id="UP001054902">
    <property type="component" value="Unassembled WGS sequence"/>
</dbReference>
<protein>
    <recommendedName>
        <fullName evidence="7">SAM-dependent MTase RsmB/NOP-type domain-containing protein</fullName>
    </recommendedName>
</protein>
<dbReference type="EMBL" id="BLLK01000042">
    <property type="protein sequence ID" value="GFH50833.1"/>
    <property type="molecule type" value="Genomic_DNA"/>
</dbReference>
<feature type="active site" description="Nucleophile" evidence="5">
    <location>
        <position position="376"/>
    </location>
</feature>
<proteinExistence type="inferred from homology"/>
<feature type="binding site" evidence="5">
    <location>
        <position position="305"/>
    </location>
    <ligand>
        <name>S-adenosyl-L-methionine</name>
        <dbReference type="ChEBI" id="CHEBI:59789"/>
    </ligand>
</feature>
<evidence type="ECO:0000256" key="2">
    <source>
        <dbReference type="ARBA" id="ARBA00022679"/>
    </source>
</evidence>